<name>A0A0E3P5R1_9EURY</name>
<organism evidence="1 2">
    <name type="scientific">Methanosarcina siciliae T4/M</name>
    <dbReference type="NCBI Taxonomy" id="1434120"/>
    <lineage>
        <taxon>Archaea</taxon>
        <taxon>Methanobacteriati</taxon>
        <taxon>Methanobacteriota</taxon>
        <taxon>Stenosarchaea group</taxon>
        <taxon>Methanomicrobia</taxon>
        <taxon>Methanosarcinales</taxon>
        <taxon>Methanosarcinaceae</taxon>
        <taxon>Methanosarcina</taxon>
    </lineage>
</organism>
<evidence type="ECO:0000313" key="1">
    <source>
        <dbReference type="EMBL" id="AKB29045.1"/>
    </source>
</evidence>
<dbReference type="OrthoDB" id="381294at2157"/>
<dbReference type="PATRIC" id="fig|1434120.4.peg.3038"/>
<evidence type="ECO:0000313" key="2">
    <source>
        <dbReference type="Proteomes" id="UP000033111"/>
    </source>
</evidence>
<dbReference type="GeneID" id="24861205"/>
<protein>
    <submittedName>
        <fullName evidence="1">Uncharacterized protein</fullName>
    </submittedName>
</protein>
<sequence length="209" mass="25062">MILQNLENRLPNYEKFEEKVLANIRSNYFPLIYQSLYSQLGYERFPDGKFITDQFKKLLVNNNFLGLVNDIYRTRLSEEGLKEISKRLLVINDFDDYQYVLQQFKGCNKARYKGNEIHKNAYSFGTKLMHFYNPEENPILDSVVRDNLNLGEINLELCFEFKKATCCFLKKHHKYLDEFNTSTHVLQELERRYMTRNFPIMEILDMALY</sequence>
<keyword evidence="2" id="KW-1185">Reference proteome</keyword>
<dbReference type="KEGG" id="msw:MSSIT_2326"/>
<reference evidence="1 2" key="1">
    <citation type="submission" date="2014-07" db="EMBL/GenBank/DDBJ databases">
        <title>Methanogenic archaea and the global carbon cycle.</title>
        <authorList>
            <person name="Henriksen J.R."/>
            <person name="Luke J."/>
            <person name="Reinhart S."/>
            <person name="Benedict M.N."/>
            <person name="Youngblut N.D."/>
            <person name="Metcalf M.E."/>
            <person name="Whitaker R.J."/>
            <person name="Metcalf W.W."/>
        </authorList>
    </citation>
    <scope>NUCLEOTIDE SEQUENCE [LARGE SCALE GENOMIC DNA]</scope>
    <source>
        <strain evidence="1 2">T4/M</strain>
    </source>
</reference>
<dbReference type="HOGENOM" id="CLU_1264585_0_0_2"/>
<dbReference type="RefSeq" id="WP_048172736.1">
    <property type="nucleotide sequence ID" value="NZ_CP009506.1"/>
</dbReference>
<dbReference type="AlphaFoldDB" id="A0A0E3P5R1"/>
<gene>
    <name evidence="1" type="ORF">MSSIT_2326</name>
</gene>
<accession>A0A0E3P5R1</accession>
<dbReference type="Proteomes" id="UP000033111">
    <property type="component" value="Chromosome"/>
</dbReference>
<dbReference type="EMBL" id="CP009506">
    <property type="protein sequence ID" value="AKB29045.1"/>
    <property type="molecule type" value="Genomic_DNA"/>
</dbReference>
<proteinExistence type="predicted"/>